<proteinExistence type="inferred from homology"/>
<evidence type="ECO:0000256" key="9">
    <source>
        <dbReference type="ARBA" id="ARBA00022909"/>
    </source>
</evidence>
<name>A0A1I0FH58_9BACT</name>
<dbReference type="AlphaFoldDB" id="A0A1I0FH58"/>
<evidence type="ECO:0000313" key="14">
    <source>
        <dbReference type="EMBL" id="SET57628.1"/>
    </source>
</evidence>
<evidence type="ECO:0000256" key="11">
    <source>
        <dbReference type="ARBA" id="ARBA00029766"/>
    </source>
</evidence>
<dbReference type="OrthoDB" id="9808041at2"/>
<comment type="similarity">
    <text evidence="2">Belongs to the HPPK family.</text>
</comment>
<evidence type="ECO:0000256" key="5">
    <source>
        <dbReference type="ARBA" id="ARBA00022679"/>
    </source>
</evidence>
<dbReference type="EC" id="2.7.6.3" evidence="3"/>
<dbReference type="GO" id="GO:0016301">
    <property type="term" value="F:kinase activity"/>
    <property type="evidence" value="ECO:0007669"/>
    <property type="project" value="UniProtKB-KW"/>
</dbReference>
<protein>
    <recommendedName>
        <fullName evidence="4">2-amino-4-hydroxy-6-hydroxymethyldihydropteridine pyrophosphokinase</fullName>
        <ecNumber evidence="3">2.7.6.3</ecNumber>
    </recommendedName>
    <alternativeName>
        <fullName evidence="11">6-hydroxymethyl-7,8-dihydropterin pyrophosphokinase</fullName>
    </alternativeName>
    <alternativeName>
        <fullName evidence="12">7,8-dihydro-6-hydroxymethylpterin-pyrophosphokinase</fullName>
    </alternativeName>
</protein>
<dbReference type="Pfam" id="PF01288">
    <property type="entry name" value="HPPK"/>
    <property type="match status" value="1"/>
</dbReference>
<dbReference type="Proteomes" id="UP000198697">
    <property type="component" value="Unassembled WGS sequence"/>
</dbReference>
<dbReference type="SUPFAM" id="SSF55083">
    <property type="entry name" value="6-hydroxymethyl-7,8-dihydropterin pyrophosphokinase, HPPK"/>
    <property type="match status" value="1"/>
</dbReference>
<dbReference type="GO" id="GO:0046656">
    <property type="term" value="P:folic acid biosynthetic process"/>
    <property type="evidence" value="ECO:0007669"/>
    <property type="project" value="UniProtKB-KW"/>
</dbReference>
<evidence type="ECO:0000313" key="15">
    <source>
        <dbReference type="Proteomes" id="UP000198697"/>
    </source>
</evidence>
<evidence type="ECO:0000256" key="2">
    <source>
        <dbReference type="ARBA" id="ARBA00005810"/>
    </source>
</evidence>
<evidence type="ECO:0000256" key="4">
    <source>
        <dbReference type="ARBA" id="ARBA00016218"/>
    </source>
</evidence>
<evidence type="ECO:0000256" key="8">
    <source>
        <dbReference type="ARBA" id="ARBA00022840"/>
    </source>
</evidence>
<gene>
    <name evidence="14" type="ORF">SAMN04487998_2274</name>
</gene>
<dbReference type="PANTHER" id="PTHR43071">
    <property type="entry name" value="2-AMINO-4-HYDROXY-6-HYDROXYMETHYLDIHYDROPTERIDINE PYROPHOSPHOKINASE"/>
    <property type="match status" value="1"/>
</dbReference>
<keyword evidence="5" id="KW-0808">Transferase</keyword>
<dbReference type="RefSeq" id="WP_092771437.1">
    <property type="nucleotide sequence ID" value="NZ_FOHS01000002.1"/>
</dbReference>
<sequence length="165" mass="17931">MKTAYLLLGSNLGDRAATLQAAVTELGRSAGRVTAASGLYETAAWGLTEQPAFLNQALEVQTHLTPTQLLAACQAAEQHAGRQRLVRWGARTLDVDILLYDDLVLDTPTLQLPHPRLPERRFALLPLAEIAASVLHPGLRRTINELLAECPDELAVTLHETQPEG</sequence>
<dbReference type="GO" id="GO:0046654">
    <property type="term" value="P:tetrahydrofolate biosynthetic process"/>
    <property type="evidence" value="ECO:0007669"/>
    <property type="project" value="UniProtKB-UniPathway"/>
</dbReference>
<evidence type="ECO:0000256" key="6">
    <source>
        <dbReference type="ARBA" id="ARBA00022741"/>
    </source>
</evidence>
<dbReference type="STRING" id="82805.SAMN04487998_2274"/>
<organism evidence="14 15">
    <name type="scientific">Hymenobacter actinosclerus</name>
    <dbReference type="NCBI Taxonomy" id="82805"/>
    <lineage>
        <taxon>Bacteria</taxon>
        <taxon>Pseudomonadati</taxon>
        <taxon>Bacteroidota</taxon>
        <taxon>Cytophagia</taxon>
        <taxon>Cytophagales</taxon>
        <taxon>Hymenobacteraceae</taxon>
        <taxon>Hymenobacter</taxon>
    </lineage>
</organism>
<dbReference type="InterPro" id="IPR035907">
    <property type="entry name" value="Hppk_sf"/>
</dbReference>
<accession>A0A1I0FH58</accession>
<dbReference type="CDD" id="cd00483">
    <property type="entry name" value="HPPK"/>
    <property type="match status" value="1"/>
</dbReference>
<dbReference type="NCBIfam" id="TIGR01498">
    <property type="entry name" value="folK"/>
    <property type="match status" value="1"/>
</dbReference>
<dbReference type="GO" id="GO:0005524">
    <property type="term" value="F:ATP binding"/>
    <property type="evidence" value="ECO:0007669"/>
    <property type="project" value="UniProtKB-KW"/>
</dbReference>
<evidence type="ECO:0000256" key="3">
    <source>
        <dbReference type="ARBA" id="ARBA00013253"/>
    </source>
</evidence>
<comment type="pathway">
    <text evidence="1">Cofactor biosynthesis; tetrahydrofolate biosynthesis; 2-amino-4-hydroxy-6-hydroxymethyl-7,8-dihydropteridine diphosphate from 7,8-dihydroneopterin triphosphate: step 4/4.</text>
</comment>
<comment type="function">
    <text evidence="10">Catalyzes the transfer of pyrophosphate from adenosine triphosphate (ATP) to 6-hydroxymethyl-7,8-dihydropterin, an enzymatic step in folate biosynthesis pathway.</text>
</comment>
<dbReference type="GO" id="GO:0003848">
    <property type="term" value="F:2-amino-4-hydroxy-6-hydroxymethyldihydropteridine diphosphokinase activity"/>
    <property type="evidence" value="ECO:0007669"/>
    <property type="project" value="UniProtKB-EC"/>
</dbReference>
<keyword evidence="15" id="KW-1185">Reference proteome</keyword>
<dbReference type="UniPathway" id="UPA00077">
    <property type="reaction ID" value="UER00155"/>
</dbReference>
<evidence type="ECO:0000256" key="1">
    <source>
        <dbReference type="ARBA" id="ARBA00005051"/>
    </source>
</evidence>
<reference evidence="15" key="1">
    <citation type="submission" date="2016-10" db="EMBL/GenBank/DDBJ databases">
        <authorList>
            <person name="Varghese N."/>
            <person name="Submissions S."/>
        </authorList>
    </citation>
    <scope>NUCLEOTIDE SEQUENCE [LARGE SCALE GENOMIC DNA]</scope>
    <source>
        <strain evidence="15">DSM 15310</strain>
    </source>
</reference>
<dbReference type="InterPro" id="IPR000550">
    <property type="entry name" value="Hppk"/>
</dbReference>
<keyword evidence="6" id="KW-0547">Nucleotide-binding</keyword>
<dbReference type="PROSITE" id="PS00794">
    <property type="entry name" value="HPPK"/>
    <property type="match status" value="1"/>
</dbReference>
<dbReference type="Gene3D" id="3.30.70.560">
    <property type="entry name" value="7,8-Dihydro-6-hydroxymethylpterin-pyrophosphokinase HPPK"/>
    <property type="match status" value="1"/>
</dbReference>
<evidence type="ECO:0000256" key="12">
    <source>
        <dbReference type="ARBA" id="ARBA00033413"/>
    </source>
</evidence>
<evidence type="ECO:0000256" key="7">
    <source>
        <dbReference type="ARBA" id="ARBA00022777"/>
    </source>
</evidence>
<keyword evidence="7 14" id="KW-0418">Kinase</keyword>
<dbReference type="EMBL" id="FOHS01000002">
    <property type="protein sequence ID" value="SET57628.1"/>
    <property type="molecule type" value="Genomic_DNA"/>
</dbReference>
<evidence type="ECO:0000256" key="10">
    <source>
        <dbReference type="ARBA" id="ARBA00029409"/>
    </source>
</evidence>
<evidence type="ECO:0000259" key="13">
    <source>
        <dbReference type="PROSITE" id="PS00794"/>
    </source>
</evidence>
<keyword evidence="8" id="KW-0067">ATP-binding</keyword>
<feature type="domain" description="7,8-dihydro-6-hydroxymethylpterin-pyrophosphokinase" evidence="13">
    <location>
        <begin position="87"/>
        <end position="98"/>
    </location>
</feature>
<keyword evidence="9" id="KW-0289">Folate biosynthesis</keyword>
<dbReference type="PANTHER" id="PTHR43071:SF1">
    <property type="entry name" value="2-AMINO-4-HYDROXY-6-HYDROXYMETHYLDIHYDROPTERIDINE PYROPHOSPHOKINASE"/>
    <property type="match status" value="1"/>
</dbReference>